<reference evidence="1" key="1">
    <citation type="submission" date="2023-08" db="EMBL/GenBank/DDBJ databases">
        <title>Black Yeasts Isolated from many extreme environments.</title>
        <authorList>
            <person name="Coleine C."/>
            <person name="Stajich J.E."/>
            <person name="Selbmann L."/>
        </authorList>
    </citation>
    <scope>NUCLEOTIDE SEQUENCE</scope>
    <source>
        <strain evidence="1">CCFEE 5401</strain>
    </source>
</reference>
<gene>
    <name evidence="1" type="ORF">LTR62_000027</name>
</gene>
<proteinExistence type="predicted"/>
<evidence type="ECO:0000313" key="2">
    <source>
        <dbReference type="Proteomes" id="UP001310890"/>
    </source>
</evidence>
<name>A0AAN7TQW5_9PEZI</name>
<comment type="caution">
    <text evidence="1">The sequence shown here is derived from an EMBL/GenBank/DDBJ whole genome shotgun (WGS) entry which is preliminary data.</text>
</comment>
<protein>
    <submittedName>
        <fullName evidence="1">Uncharacterized protein</fullName>
    </submittedName>
</protein>
<dbReference type="AlphaFoldDB" id="A0AAN7TQW5"/>
<dbReference type="Proteomes" id="UP001310890">
    <property type="component" value="Unassembled WGS sequence"/>
</dbReference>
<organism evidence="1 2">
    <name type="scientific">Meristemomyces frigidus</name>
    <dbReference type="NCBI Taxonomy" id="1508187"/>
    <lineage>
        <taxon>Eukaryota</taxon>
        <taxon>Fungi</taxon>
        <taxon>Dikarya</taxon>
        <taxon>Ascomycota</taxon>
        <taxon>Pezizomycotina</taxon>
        <taxon>Dothideomycetes</taxon>
        <taxon>Dothideomycetidae</taxon>
        <taxon>Mycosphaerellales</taxon>
        <taxon>Teratosphaeriaceae</taxon>
        <taxon>Meristemomyces</taxon>
    </lineage>
</organism>
<sequence length="137" mass="15391">MPADSNPIPAHVTLATILQMILRNGISNACHSPRRPSTSDQLNKFRSILLQHPFFDRTEHPEDLTPHVPTEAEASAPPPLCFADLVVLMARTLRILMWQAPLTQWQLVELSVVRREALREGFFDRGRREAFGGVAGE</sequence>
<dbReference type="EMBL" id="JAVRRL010000001">
    <property type="protein sequence ID" value="KAK5118818.1"/>
    <property type="molecule type" value="Genomic_DNA"/>
</dbReference>
<accession>A0AAN7TQW5</accession>
<evidence type="ECO:0000313" key="1">
    <source>
        <dbReference type="EMBL" id="KAK5118818.1"/>
    </source>
</evidence>